<gene>
    <name evidence="1" type="ORF">S7711_11610</name>
</gene>
<reference evidence="1 2" key="1">
    <citation type="journal article" date="2014" name="BMC Genomics">
        <title>Comparative genome sequencing reveals chemotype-specific gene clusters in the toxigenic black mold Stachybotrys.</title>
        <authorList>
            <person name="Semeiks J."/>
            <person name="Borek D."/>
            <person name="Otwinowski Z."/>
            <person name="Grishin N.V."/>
        </authorList>
    </citation>
    <scope>NUCLEOTIDE SEQUENCE [LARGE SCALE GENOMIC DNA]</scope>
    <source>
        <strain evidence="2">CBS 109288 / IBT 7711</strain>
    </source>
</reference>
<organism evidence="1 2">
    <name type="scientific">Stachybotrys chartarum (strain CBS 109288 / IBT 7711)</name>
    <name type="common">Toxic black mold</name>
    <name type="synonym">Stilbospora chartarum</name>
    <dbReference type="NCBI Taxonomy" id="1280523"/>
    <lineage>
        <taxon>Eukaryota</taxon>
        <taxon>Fungi</taxon>
        <taxon>Dikarya</taxon>
        <taxon>Ascomycota</taxon>
        <taxon>Pezizomycotina</taxon>
        <taxon>Sordariomycetes</taxon>
        <taxon>Hypocreomycetidae</taxon>
        <taxon>Hypocreales</taxon>
        <taxon>Stachybotryaceae</taxon>
        <taxon>Stachybotrys</taxon>
    </lineage>
</organism>
<dbReference type="EMBL" id="KL647696">
    <property type="protein sequence ID" value="KEY73946.1"/>
    <property type="molecule type" value="Genomic_DNA"/>
</dbReference>
<accession>A0A084B8R7</accession>
<evidence type="ECO:0000313" key="1">
    <source>
        <dbReference type="EMBL" id="KEY73946.1"/>
    </source>
</evidence>
<name>A0A084B8R7_STACB</name>
<protein>
    <submittedName>
        <fullName evidence="1">Uncharacterized protein</fullName>
    </submittedName>
</protein>
<sequence>MTRLMKKP</sequence>
<keyword evidence="2" id="KW-1185">Reference proteome</keyword>
<proteinExistence type="predicted"/>
<evidence type="ECO:0000313" key="2">
    <source>
        <dbReference type="Proteomes" id="UP000028045"/>
    </source>
</evidence>
<dbReference type="Proteomes" id="UP000028045">
    <property type="component" value="Unassembled WGS sequence"/>
</dbReference>
<dbReference type="HOGENOM" id="CLU_3439428_0_0_1"/>